<proteinExistence type="predicted"/>
<sequence>MRRFQPRKLIYVLLLNSLFILSSNHAAIAVMPSAYPIWNPQVGTPHPMPSPSPGPSPTPPIMGEKIHFISPADFVKPLVGVLQVSIANRATGTPGLLEGPRLAVANIGGYGQIAPTVTTIVRNSLPTVALVLRGLLQFGASS</sequence>
<dbReference type="EMBL" id="CAEZVG010000012">
    <property type="protein sequence ID" value="CAB4620059.1"/>
    <property type="molecule type" value="Genomic_DNA"/>
</dbReference>
<accession>A0A6J6I7Z4</accession>
<evidence type="ECO:0000313" key="1">
    <source>
        <dbReference type="EMBL" id="CAB4620059.1"/>
    </source>
</evidence>
<gene>
    <name evidence="1" type="ORF">UFOPK1946_00391</name>
</gene>
<protein>
    <submittedName>
        <fullName evidence="1">Unannotated protein</fullName>
    </submittedName>
</protein>
<dbReference type="AlphaFoldDB" id="A0A6J6I7Z4"/>
<organism evidence="1">
    <name type="scientific">freshwater metagenome</name>
    <dbReference type="NCBI Taxonomy" id="449393"/>
    <lineage>
        <taxon>unclassified sequences</taxon>
        <taxon>metagenomes</taxon>
        <taxon>ecological metagenomes</taxon>
    </lineage>
</organism>
<reference evidence="1" key="1">
    <citation type="submission" date="2020-05" db="EMBL/GenBank/DDBJ databases">
        <authorList>
            <person name="Chiriac C."/>
            <person name="Salcher M."/>
            <person name="Ghai R."/>
            <person name="Kavagutti S V."/>
        </authorList>
    </citation>
    <scope>NUCLEOTIDE SEQUENCE</scope>
</reference>
<name>A0A6J6I7Z4_9ZZZZ</name>